<dbReference type="GO" id="GO:0003677">
    <property type="term" value="F:DNA binding"/>
    <property type="evidence" value="ECO:0007669"/>
    <property type="project" value="InterPro"/>
</dbReference>
<dbReference type="SUPFAM" id="SSF52540">
    <property type="entry name" value="P-loop containing nucleoside triphosphate hydrolases"/>
    <property type="match status" value="2"/>
</dbReference>
<evidence type="ECO:0000259" key="2">
    <source>
        <dbReference type="Pfam" id="PF19778"/>
    </source>
</evidence>
<dbReference type="PANTHER" id="PTHR47396">
    <property type="entry name" value="TYPE I RESTRICTION ENZYME ECOKI R PROTEIN"/>
    <property type="match status" value="1"/>
</dbReference>
<dbReference type="RefSeq" id="WP_112142428.1">
    <property type="nucleotide sequence ID" value="NZ_PGTO01000002.1"/>
</dbReference>
<evidence type="ECO:0000259" key="1">
    <source>
        <dbReference type="Pfam" id="PF04851"/>
    </source>
</evidence>
<proteinExistence type="predicted"/>
<dbReference type="GO" id="GO:0005524">
    <property type="term" value="F:ATP binding"/>
    <property type="evidence" value="ECO:0007669"/>
    <property type="project" value="InterPro"/>
</dbReference>
<dbReference type="OrthoDB" id="9804145at2"/>
<dbReference type="InterPro" id="IPR006935">
    <property type="entry name" value="Helicase/UvrB_N"/>
</dbReference>
<dbReference type="Pfam" id="PF04851">
    <property type="entry name" value="ResIII"/>
    <property type="match status" value="1"/>
</dbReference>
<keyword evidence="4" id="KW-1185">Reference proteome</keyword>
<comment type="caution">
    <text evidence="3">The sequence shown here is derived from an EMBL/GenBank/DDBJ whole genome shotgun (WGS) entry which is preliminary data.</text>
</comment>
<feature type="domain" description="Helicase/UvrB N-terminal" evidence="1">
    <location>
        <begin position="10"/>
        <end position="261"/>
    </location>
</feature>
<gene>
    <name evidence="3" type="ORF">CU669_03475</name>
</gene>
<protein>
    <submittedName>
        <fullName evidence="3">Restriction endonuclease subunit R</fullName>
    </submittedName>
</protein>
<dbReference type="GO" id="GO:0005829">
    <property type="term" value="C:cytosol"/>
    <property type="evidence" value="ECO:0007669"/>
    <property type="project" value="TreeGrafter"/>
</dbReference>
<dbReference type="Gene3D" id="3.40.50.300">
    <property type="entry name" value="P-loop containing nucleotide triphosphate hydrolases"/>
    <property type="match status" value="1"/>
</dbReference>
<dbReference type="PANTHER" id="PTHR47396:SF1">
    <property type="entry name" value="ATP-DEPENDENT HELICASE IRC3-RELATED"/>
    <property type="match status" value="1"/>
</dbReference>
<dbReference type="Proteomes" id="UP000251075">
    <property type="component" value="Unassembled WGS sequence"/>
</dbReference>
<reference evidence="3 4" key="1">
    <citation type="submission" date="2017-11" db="EMBL/GenBank/DDBJ databases">
        <title>Draft genome sequence of magnetotactic bacterium Magnetospirillum kuznetsovii LBB-42.</title>
        <authorList>
            <person name="Grouzdev D.S."/>
            <person name="Rysina M.S."/>
            <person name="Baslerov R.V."/>
            <person name="Koziaeva V."/>
        </authorList>
    </citation>
    <scope>NUCLEOTIDE SEQUENCE [LARGE SCALE GENOMIC DNA]</scope>
    <source>
        <strain evidence="3 4">LBB-42</strain>
    </source>
</reference>
<keyword evidence="3" id="KW-0255">Endonuclease</keyword>
<dbReference type="InterPro" id="IPR027417">
    <property type="entry name" value="P-loop_NTPase"/>
</dbReference>
<keyword evidence="3" id="KW-0378">Hydrolase</keyword>
<dbReference type="EMBL" id="PGTO01000002">
    <property type="protein sequence ID" value="RAU23229.1"/>
    <property type="molecule type" value="Genomic_DNA"/>
</dbReference>
<keyword evidence="3" id="KW-0540">Nuclease</keyword>
<evidence type="ECO:0000313" key="4">
    <source>
        <dbReference type="Proteomes" id="UP000251075"/>
    </source>
</evidence>
<dbReference type="GO" id="GO:0015668">
    <property type="term" value="F:type III site-specific deoxyribonuclease activity"/>
    <property type="evidence" value="ECO:0007669"/>
    <property type="project" value="InterPro"/>
</dbReference>
<feature type="domain" description="Type III restriction enzyme C-terminal endonuclease" evidence="2">
    <location>
        <begin position="875"/>
        <end position="976"/>
    </location>
</feature>
<evidence type="ECO:0000313" key="3">
    <source>
        <dbReference type="EMBL" id="RAU23229.1"/>
    </source>
</evidence>
<dbReference type="InterPro" id="IPR045572">
    <property type="entry name" value="RE_endonuc_C"/>
</dbReference>
<organism evidence="3 4">
    <name type="scientific">Paramagnetospirillum kuznetsovii</name>
    <dbReference type="NCBI Taxonomy" id="2053833"/>
    <lineage>
        <taxon>Bacteria</taxon>
        <taxon>Pseudomonadati</taxon>
        <taxon>Pseudomonadota</taxon>
        <taxon>Alphaproteobacteria</taxon>
        <taxon>Rhodospirillales</taxon>
        <taxon>Magnetospirillaceae</taxon>
        <taxon>Paramagnetospirillum</taxon>
    </lineage>
</organism>
<accession>A0A364P1K4</accession>
<name>A0A364P1K4_9PROT</name>
<dbReference type="AlphaFoldDB" id="A0A364P1K4"/>
<sequence length="983" mass="112599">MKLKFDPSLEYQQDAINAVVDAFAGQPPAQTGAMAFQSLQIGGLFQNELGMGNHFNLSDDAILSNIHRVQERNDIEQVAGLQGREFSVEMETGTGKTYIYLRSIFELNKTYGFKKFIIVVPSVAVREGVLKSIDVMKEHFQTLYDKVPFDHFVYDSKRLTKVRQFASSNQVQIMIINIQSFQKDVPDKDVSEMTEDELKKLNVINRESDRMSGRKPIEFIQATTPIVIIDEPQSVDSTPKSKRAIANLNPAATLRYSATHKDPYNLLYRLDPVKAYDLRLVKRIEVASIQSDDNFNDAYVKLLKVDNSNGIKAQVEFHKEGPNGPIPTKAWVKKGDDLYVKSGERHSYRQGYIVQTIDCTPGSEIIEFNQGRFLELGQEIGGLGEDVMKAQVRETVEQHLRKERAFKGKGIKVLSLIFIDKVSNYRVYNDDGTVGLGKIGQWFEEAYAELTAKPLFKGLIPFEVAQVHNGYFSQDKQGKPKDTSGKTADDEGTYSLIMRDKERLLDPAEPLRFIFSHSALREGWDNPNVFQICTLNESQSVDRKRQEIGRGLRLPVNDKGERVHDEAINRLTVIANESYEDFARKLQTEFEEDFGIRFGRIEKIDFAKLTRVADDGKDAHIGQEASGRIWSELKDNGYINAAGEILEKFDPKNPHFELKLSPAFADLKAEIVDELQKRLFKNRVVNARERKTVNFRKEVHLSEDFRTLWSKISQRTRYRVSFETADLIAKAVTRIKENIPKIEPARITISKRDIDITEAGVAADRELDSRTYDAEPVKVLPDILGYLQNETELTRHTLVEILKQCGRLDEFKINPQSFMSQVGKQIAAALHDLMLQGIQYEQVAGQHWEMSRIEQDAEEGIVRYLSNLYEVQNKEKCLFDHIEYESEVERQFAKDLDSNINVKMFIKLPSWFRIDTPIGPYNPDWAFVTERDEKLYFVRETKSTLDKDERRSKENQKIACGVRHFEKIGVDFGVVTGLKDVKF</sequence>
<dbReference type="InterPro" id="IPR050742">
    <property type="entry name" value="Helicase_Restrict-Modif_Enz"/>
</dbReference>
<dbReference type="Pfam" id="PF19778">
    <property type="entry name" value="RE_endonuc"/>
    <property type="match status" value="1"/>
</dbReference>